<dbReference type="EMBL" id="SDMP01000026">
    <property type="protein sequence ID" value="RYQ79229.1"/>
    <property type="molecule type" value="Genomic_DNA"/>
</dbReference>
<dbReference type="Pfam" id="PF21362">
    <property type="entry name" value="Sina_RING"/>
    <property type="match status" value="1"/>
</dbReference>
<keyword evidence="1" id="KW-0479">Metal-binding</keyword>
<feature type="region of interest" description="Disordered" evidence="4">
    <location>
        <begin position="1"/>
        <end position="22"/>
    </location>
</feature>
<proteinExistence type="predicted"/>
<dbReference type="PANTHER" id="PTHR46632:SF16">
    <property type="entry name" value="E3 UBIQUITIN-PROTEIN LIGASE SINA-LIKE 10"/>
    <property type="match status" value="1"/>
</dbReference>
<name>A0A444WNZ0_ARAHY</name>
<feature type="domain" description="E3 ubiquitin-protein ligase Sina-like RING finger" evidence="5">
    <location>
        <begin position="45"/>
        <end position="80"/>
    </location>
</feature>
<dbReference type="Gene3D" id="3.30.40.10">
    <property type="entry name" value="Zinc/RING finger domain, C3HC4 (zinc finger)"/>
    <property type="match status" value="2"/>
</dbReference>
<dbReference type="CDD" id="cd16571">
    <property type="entry name" value="RING-HC_SIAHs"/>
    <property type="match status" value="1"/>
</dbReference>
<evidence type="ECO:0000259" key="5">
    <source>
        <dbReference type="Pfam" id="PF21362"/>
    </source>
</evidence>
<keyword evidence="7" id="KW-1185">Reference proteome</keyword>
<feature type="compositionally biased region" description="Low complexity" evidence="4">
    <location>
        <begin position="1"/>
        <end position="14"/>
    </location>
</feature>
<gene>
    <name evidence="6" type="ORF">Ahy_Scaffold6g107933</name>
</gene>
<keyword evidence="2" id="KW-0863">Zinc-finger</keyword>
<dbReference type="PANTHER" id="PTHR46632">
    <property type="entry name" value="E3 UBIQUITIN-PROTEIN LIGASE SINA-LIKE 4"/>
    <property type="match status" value="1"/>
</dbReference>
<evidence type="ECO:0000313" key="7">
    <source>
        <dbReference type="Proteomes" id="UP000289738"/>
    </source>
</evidence>
<dbReference type="InterPro" id="IPR013083">
    <property type="entry name" value="Znf_RING/FYVE/PHD"/>
</dbReference>
<evidence type="ECO:0000256" key="4">
    <source>
        <dbReference type="SAM" id="MobiDB-lite"/>
    </source>
</evidence>
<evidence type="ECO:0000256" key="3">
    <source>
        <dbReference type="ARBA" id="ARBA00022833"/>
    </source>
</evidence>
<evidence type="ECO:0000256" key="2">
    <source>
        <dbReference type="ARBA" id="ARBA00022771"/>
    </source>
</evidence>
<dbReference type="InterPro" id="IPR049548">
    <property type="entry name" value="Sina-like_RING"/>
</dbReference>
<dbReference type="GO" id="GO:0008270">
    <property type="term" value="F:zinc ion binding"/>
    <property type="evidence" value="ECO:0007669"/>
    <property type="project" value="UniProtKB-KW"/>
</dbReference>
<dbReference type="Proteomes" id="UP000289738">
    <property type="component" value="Unassembled WGS sequence"/>
</dbReference>
<dbReference type="InterPro" id="IPR044286">
    <property type="entry name" value="SINL_plant"/>
</dbReference>
<keyword evidence="3" id="KW-0862">Zinc</keyword>
<dbReference type="SUPFAM" id="SSF49599">
    <property type="entry name" value="TRAF domain-like"/>
    <property type="match status" value="1"/>
</dbReference>
<dbReference type="STRING" id="3818.A0A444WNZ0"/>
<reference evidence="6 7" key="1">
    <citation type="submission" date="2019-01" db="EMBL/GenBank/DDBJ databases">
        <title>Sequencing of cultivated peanut Arachis hypogaea provides insights into genome evolution and oil improvement.</title>
        <authorList>
            <person name="Chen X."/>
        </authorList>
    </citation>
    <scope>NUCLEOTIDE SEQUENCE [LARGE SCALE GENOMIC DNA]</scope>
    <source>
        <strain evidence="7">cv. Fuhuasheng</strain>
        <tissue evidence="6">Leaves</tissue>
    </source>
</reference>
<dbReference type="Pfam" id="PF21361">
    <property type="entry name" value="Sina_ZnF"/>
    <property type="match status" value="1"/>
</dbReference>
<evidence type="ECO:0000313" key="6">
    <source>
        <dbReference type="EMBL" id="RYQ79229.1"/>
    </source>
</evidence>
<sequence>MEKAQASNAKNNNKPVTVKAAGKKASSVEDRSSSIFLLDPDVLNCPICFDRLTIPVYQCKNGHVACSVCCGRILNKCGLCSSILTGTQRCRALEKVLESVKVPCPNAKYGCKDTLLCYSDKSGHESKCEFVPCSCHTQIATLFPRSWIYPPTSQLNMVSPPSEDETIILQEDTGGKLFMLHNLVIDHGNAVNVCCIQPDSMRKYRCQISAKSNGCSLDMQSFTKNIQKSTMATHYSFIKVVRNENRRSFGAVDPFRRLYAPRQ</sequence>
<protein>
    <recommendedName>
        <fullName evidence="5">E3 ubiquitin-protein ligase Sina-like RING finger domain-containing protein</fullName>
    </recommendedName>
</protein>
<evidence type="ECO:0000256" key="1">
    <source>
        <dbReference type="ARBA" id="ARBA00022723"/>
    </source>
</evidence>
<accession>A0A444WNZ0</accession>
<comment type="caution">
    <text evidence="6">The sequence shown here is derived from an EMBL/GenBank/DDBJ whole genome shotgun (WGS) entry which is preliminary data.</text>
</comment>
<dbReference type="AlphaFoldDB" id="A0A444WNZ0"/>
<organism evidence="6 7">
    <name type="scientific">Arachis hypogaea</name>
    <name type="common">Peanut</name>
    <dbReference type="NCBI Taxonomy" id="3818"/>
    <lineage>
        <taxon>Eukaryota</taxon>
        <taxon>Viridiplantae</taxon>
        <taxon>Streptophyta</taxon>
        <taxon>Embryophyta</taxon>
        <taxon>Tracheophyta</taxon>
        <taxon>Spermatophyta</taxon>
        <taxon>Magnoliopsida</taxon>
        <taxon>eudicotyledons</taxon>
        <taxon>Gunneridae</taxon>
        <taxon>Pentapetalae</taxon>
        <taxon>rosids</taxon>
        <taxon>fabids</taxon>
        <taxon>Fabales</taxon>
        <taxon>Fabaceae</taxon>
        <taxon>Papilionoideae</taxon>
        <taxon>50 kb inversion clade</taxon>
        <taxon>dalbergioids sensu lato</taxon>
        <taxon>Dalbergieae</taxon>
        <taxon>Pterocarpus clade</taxon>
        <taxon>Arachis</taxon>
    </lineage>
</organism>